<protein>
    <submittedName>
        <fullName evidence="2">Uncharacterized protein</fullName>
    </submittedName>
</protein>
<feature type="compositionally biased region" description="Basic residues" evidence="1">
    <location>
        <begin position="31"/>
        <end position="44"/>
    </location>
</feature>
<dbReference type="AlphaFoldDB" id="A0A085WG70"/>
<keyword evidence="3" id="KW-1185">Reference proteome</keyword>
<evidence type="ECO:0000313" key="3">
    <source>
        <dbReference type="Proteomes" id="UP000028725"/>
    </source>
</evidence>
<gene>
    <name evidence="2" type="ORF">DB31_8897</name>
</gene>
<name>A0A085WG70_9BACT</name>
<evidence type="ECO:0000256" key="1">
    <source>
        <dbReference type="SAM" id="MobiDB-lite"/>
    </source>
</evidence>
<reference evidence="2 3" key="1">
    <citation type="submission" date="2014-04" db="EMBL/GenBank/DDBJ databases">
        <title>Genome assembly of Hyalangium minutum DSM 14724.</title>
        <authorList>
            <person name="Sharma G."/>
            <person name="Subramanian S."/>
        </authorList>
    </citation>
    <scope>NUCLEOTIDE SEQUENCE [LARGE SCALE GENOMIC DNA]</scope>
    <source>
        <strain evidence="2 3">DSM 14724</strain>
    </source>
</reference>
<dbReference type="Proteomes" id="UP000028725">
    <property type="component" value="Unassembled WGS sequence"/>
</dbReference>
<comment type="caution">
    <text evidence="2">The sequence shown here is derived from an EMBL/GenBank/DDBJ whole genome shotgun (WGS) entry which is preliminary data.</text>
</comment>
<dbReference type="EMBL" id="JMCB01000009">
    <property type="protein sequence ID" value="KFE66683.1"/>
    <property type="molecule type" value="Genomic_DNA"/>
</dbReference>
<sequence>MKNPKHLHPPAVPTLCFNRLPSGRDPPLPLHQRRAAGRHHRYFM</sequence>
<feature type="region of interest" description="Disordered" evidence="1">
    <location>
        <begin position="20"/>
        <end position="44"/>
    </location>
</feature>
<proteinExistence type="predicted"/>
<evidence type="ECO:0000313" key="2">
    <source>
        <dbReference type="EMBL" id="KFE66683.1"/>
    </source>
</evidence>
<organism evidence="2 3">
    <name type="scientific">Hyalangium minutum</name>
    <dbReference type="NCBI Taxonomy" id="394096"/>
    <lineage>
        <taxon>Bacteria</taxon>
        <taxon>Pseudomonadati</taxon>
        <taxon>Myxococcota</taxon>
        <taxon>Myxococcia</taxon>
        <taxon>Myxococcales</taxon>
        <taxon>Cystobacterineae</taxon>
        <taxon>Archangiaceae</taxon>
        <taxon>Hyalangium</taxon>
    </lineage>
</organism>
<accession>A0A085WG70</accession>